<dbReference type="PANTHER" id="PTHR36071:SF1">
    <property type="entry name" value="DNA DOUBLE-STRAND BREAK REPAIR PROTEIN"/>
    <property type="match status" value="1"/>
</dbReference>
<evidence type="ECO:0000313" key="2">
    <source>
        <dbReference type="Proteomes" id="UP000032180"/>
    </source>
</evidence>
<protein>
    <submittedName>
        <fullName evidence="1">Uncharacterized protein</fullName>
    </submittedName>
</protein>
<reference evidence="1" key="3">
    <citation type="submission" date="2015-04" db="UniProtKB">
        <authorList>
            <consortium name="EnsemblPlants"/>
        </authorList>
    </citation>
    <scope>IDENTIFICATION</scope>
</reference>
<dbReference type="Proteomes" id="UP000032180">
    <property type="component" value="Chromosome 2"/>
</dbReference>
<dbReference type="STRING" id="77586.A0A0D9VI35"/>
<reference evidence="1 2" key="1">
    <citation type="submission" date="2012-08" db="EMBL/GenBank/DDBJ databases">
        <title>Oryza genome evolution.</title>
        <authorList>
            <person name="Wing R.A."/>
        </authorList>
    </citation>
    <scope>NUCLEOTIDE SEQUENCE</scope>
</reference>
<organism evidence="1 2">
    <name type="scientific">Leersia perrieri</name>
    <dbReference type="NCBI Taxonomy" id="77586"/>
    <lineage>
        <taxon>Eukaryota</taxon>
        <taxon>Viridiplantae</taxon>
        <taxon>Streptophyta</taxon>
        <taxon>Embryophyta</taxon>
        <taxon>Tracheophyta</taxon>
        <taxon>Spermatophyta</taxon>
        <taxon>Magnoliopsida</taxon>
        <taxon>Liliopsida</taxon>
        <taxon>Poales</taxon>
        <taxon>Poaceae</taxon>
        <taxon>BOP clade</taxon>
        <taxon>Oryzoideae</taxon>
        <taxon>Oryzeae</taxon>
        <taxon>Oryzinae</taxon>
        <taxon>Leersia</taxon>
    </lineage>
</organism>
<dbReference type="AlphaFoldDB" id="A0A0D9VI35"/>
<accession>A0A0D9VI35</accession>
<dbReference type="eggNOG" id="ENOG502R4EM">
    <property type="taxonomic scope" value="Eukaryota"/>
</dbReference>
<proteinExistence type="predicted"/>
<dbReference type="EnsemblPlants" id="LPERR02G19060.1">
    <property type="protein sequence ID" value="LPERR02G19060.1"/>
    <property type="gene ID" value="LPERR02G19060"/>
</dbReference>
<reference evidence="2" key="2">
    <citation type="submission" date="2013-12" db="EMBL/GenBank/DDBJ databases">
        <authorList>
            <person name="Yu Y."/>
            <person name="Lee S."/>
            <person name="de Baynast K."/>
            <person name="Wissotski M."/>
            <person name="Liu L."/>
            <person name="Talag J."/>
            <person name="Goicoechea J."/>
            <person name="Angelova A."/>
            <person name="Jetty R."/>
            <person name="Kudrna D."/>
            <person name="Golser W."/>
            <person name="Rivera L."/>
            <person name="Zhang J."/>
            <person name="Wing R."/>
        </authorList>
    </citation>
    <scope>NUCLEOTIDE SEQUENCE</scope>
</reference>
<keyword evidence="2" id="KW-1185">Reference proteome</keyword>
<dbReference type="PANTHER" id="PTHR36071">
    <property type="entry name" value="DNA DOUBLE-STRAND BREAK REPAIR PROTEIN"/>
    <property type="match status" value="1"/>
</dbReference>
<name>A0A0D9VI35_9ORYZ</name>
<evidence type="ECO:0000313" key="1">
    <source>
        <dbReference type="EnsemblPlants" id="LPERR02G19060.1"/>
    </source>
</evidence>
<dbReference type="Gramene" id="LPERR02G19060.1">
    <property type="protein sequence ID" value="LPERR02G19060.1"/>
    <property type="gene ID" value="LPERR02G19060"/>
</dbReference>
<sequence length="605" mass="69272">MDFTAKDGRRLWSLVRRQEALVDKKRSLLFEARSLDVWVCLQMAGVDDYRTRRRPYATREAAQISEVKSGYNHHLVQDGLLLFNLQKGENGSLSTESIKTMHCTINKLSNEALQSVASIITHNKYSFEKTRPIMKKIIKEHLPNHLAKLDNEDIMSQLSKILRNPHSYQSDYVSLLTPVSPLLLSSINQALGELDGMPMQALVVINRKLTEKPCPPKFQFMTRMSTRGRLVKMVRKKFSNILTDIEEGHWLPKKLLKALSVINLYKKIKFRSLDISQSEFFPYPKRTILLQNEVLNALWSLPEIKHKKLKLLRDIFIQDSKVQKMTSKATLRRYLTECLFACDEADLPDEALQAVDFINQTSWCVLLTEDRKEVEVDAVLNLSSQLKTLAYYCAEECQVAEQIENLESEDYSEENYFLLSQTNYFQSNSQHEMDEHSCSNNIPNIADMDESCSSGTVKTIPYAPRAEDSYCRSEEVHKKPCVRSNDSGRTGYCRDDEAVGSKADVANHLKALVCSDNLSEICDETSKMAHMLIRQISEKWLLMKNGEVDELNRQYLGGGLVSQDSQGFPCTAERNLKDAILVHAVERLLPNLPKSCIDKMKRILR</sequence>